<dbReference type="GO" id="GO:0005634">
    <property type="term" value="C:nucleus"/>
    <property type="evidence" value="ECO:0007669"/>
    <property type="project" value="TreeGrafter"/>
</dbReference>
<dbReference type="GO" id="GO:1901909">
    <property type="term" value="P:diadenosine hexaphosphate catabolic process"/>
    <property type="evidence" value="ECO:0007669"/>
    <property type="project" value="TreeGrafter"/>
</dbReference>
<dbReference type="InterPro" id="IPR000086">
    <property type="entry name" value="NUDIX_hydrolase_dom"/>
</dbReference>
<dbReference type="GO" id="GO:1901907">
    <property type="term" value="P:diadenosine pentaphosphate catabolic process"/>
    <property type="evidence" value="ECO:0007669"/>
    <property type="project" value="TreeGrafter"/>
</dbReference>
<dbReference type="InterPro" id="IPR015797">
    <property type="entry name" value="NUDIX_hydrolase-like_dom_sf"/>
</dbReference>
<dbReference type="PANTHER" id="PTHR12629">
    <property type="entry name" value="DIPHOSPHOINOSITOL POLYPHOSPHATE PHOSPHOHYDROLASE"/>
    <property type="match status" value="1"/>
</dbReference>
<dbReference type="GO" id="GO:0008486">
    <property type="term" value="F:diphosphoinositol-polyphosphate diphosphatase activity"/>
    <property type="evidence" value="ECO:0007669"/>
    <property type="project" value="TreeGrafter"/>
</dbReference>
<keyword evidence="2" id="KW-0479">Metal-binding</keyword>
<feature type="domain" description="Nudix hydrolase" evidence="5">
    <location>
        <begin position="9"/>
        <end position="131"/>
    </location>
</feature>
<reference evidence="6 7" key="1">
    <citation type="journal article" date="2019" name="Nat. Ecol. Evol.">
        <title>Megaphylogeny resolves global patterns of mushroom evolution.</title>
        <authorList>
            <person name="Varga T."/>
            <person name="Krizsan K."/>
            <person name="Foldi C."/>
            <person name="Dima B."/>
            <person name="Sanchez-Garcia M."/>
            <person name="Sanchez-Ramirez S."/>
            <person name="Szollosi G.J."/>
            <person name="Szarkandi J.G."/>
            <person name="Papp V."/>
            <person name="Albert L."/>
            <person name="Andreopoulos W."/>
            <person name="Angelini C."/>
            <person name="Antonin V."/>
            <person name="Barry K.W."/>
            <person name="Bougher N.L."/>
            <person name="Buchanan P."/>
            <person name="Buyck B."/>
            <person name="Bense V."/>
            <person name="Catcheside P."/>
            <person name="Chovatia M."/>
            <person name="Cooper J."/>
            <person name="Damon W."/>
            <person name="Desjardin D."/>
            <person name="Finy P."/>
            <person name="Geml J."/>
            <person name="Haridas S."/>
            <person name="Hughes K."/>
            <person name="Justo A."/>
            <person name="Karasinski D."/>
            <person name="Kautmanova I."/>
            <person name="Kiss B."/>
            <person name="Kocsube S."/>
            <person name="Kotiranta H."/>
            <person name="LaButti K.M."/>
            <person name="Lechner B.E."/>
            <person name="Liimatainen K."/>
            <person name="Lipzen A."/>
            <person name="Lukacs Z."/>
            <person name="Mihaltcheva S."/>
            <person name="Morgado L.N."/>
            <person name="Niskanen T."/>
            <person name="Noordeloos M.E."/>
            <person name="Ohm R.A."/>
            <person name="Ortiz-Santana B."/>
            <person name="Ovrebo C."/>
            <person name="Racz N."/>
            <person name="Riley R."/>
            <person name="Savchenko A."/>
            <person name="Shiryaev A."/>
            <person name="Soop K."/>
            <person name="Spirin V."/>
            <person name="Szebenyi C."/>
            <person name="Tomsovsky M."/>
            <person name="Tulloss R.E."/>
            <person name="Uehling J."/>
            <person name="Grigoriev I.V."/>
            <person name="Vagvolgyi C."/>
            <person name="Papp T."/>
            <person name="Martin F.M."/>
            <person name="Miettinen O."/>
            <person name="Hibbett D.S."/>
            <person name="Nagy L.G."/>
        </authorList>
    </citation>
    <scope>NUCLEOTIDE SEQUENCE [LARGE SCALE GENOMIC DNA]</scope>
    <source>
        <strain evidence="6 7">CBS 309.79</strain>
    </source>
</reference>
<dbReference type="GO" id="GO:1901911">
    <property type="term" value="P:adenosine 5'-(hexahydrogen pentaphosphate) catabolic process"/>
    <property type="evidence" value="ECO:0007669"/>
    <property type="project" value="TreeGrafter"/>
</dbReference>
<gene>
    <name evidence="6" type="ORF">BDV98DRAFT_510563</name>
</gene>
<dbReference type="PANTHER" id="PTHR12629:SF0">
    <property type="entry name" value="DIPHOSPHOINOSITOL-POLYPHOSPHATE DIPHOSPHATASE"/>
    <property type="match status" value="1"/>
</dbReference>
<dbReference type="AlphaFoldDB" id="A0A5C3QD40"/>
<dbReference type="CDD" id="cd04666">
    <property type="entry name" value="NUDIX_DIPP2_like_Nudt4"/>
    <property type="match status" value="1"/>
</dbReference>
<accession>A0A5C3QD40</accession>
<dbReference type="Pfam" id="PF00293">
    <property type="entry name" value="NUDIX"/>
    <property type="match status" value="1"/>
</dbReference>
<dbReference type="EMBL" id="ML178833">
    <property type="protein sequence ID" value="TFK99466.1"/>
    <property type="molecule type" value="Genomic_DNA"/>
</dbReference>
<dbReference type="InterPro" id="IPR047198">
    <property type="entry name" value="DDP-like_NUDIX"/>
</dbReference>
<dbReference type="PROSITE" id="PS51462">
    <property type="entry name" value="NUDIX"/>
    <property type="match status" value="1"/>
</dbReference>
<evidence type="ECO:0000259" key="5">
    <source>
        <dbReference type="PROSITE" id="PS51462"/>
    </source>
</evidence>
<dbReference type="GO" id="GO:0046872">
    <property type="term" value="F:metal ion binding"/>
    <property type="evidence" value="ECO:0007669"/>
    <property type="project" value="UniProtKB-KW"/>
</dbReference>
<sequence length="136" mass="15491">MGNKGRAVPRVVCCAVPIARTAGKVLVVTSRKRPDYWVLPKGGWEQSDVTLEAAALREAYEEAGVRGTIKRYVTTIPSPSSTYHFYEVDVSSQDQTWLESHERRREWVDYAEALRRLSWKTELAQGLQLALHPPHR</sequence>
<evidence type="ECO:0000313" key="6">
    <source>
        <dbReference type="EMBL" id="TFK99466.1"/>
    </source>
</evidence>
<dbReference type="GO" id="GO:0071543">
    <property type="term" value="P:diphosphoinositol polyphosphate metabolic process"/>
    <property type="evidence" value="ECO:0007669"/>
    <property type="project" value="TreeGrafter"/>
</dbReference>
<dbReference type="SUPFAM" id="SSF55811">
    <property type="entry name" value="Nudix"/>
    <property type="match status" value="1"/>
</dbReference>
<dbReference type="Gene3D" id="3.90.79.10">
    <property type="entry name" value="Nucleoside Triphosphate Pyrophosphohydrolase"/>
    <property type="match status" value="1"/>
</dbReference>
<evidence type="ECO:0000256" key="1">
    <source>
        <dbReference type="ARBA" id="ARBA00001946"/>
    </source>
</evidence>
<dbReference type="GO" id="GO:0034431">
    <property type="term" value="F:bis(5'-adenosyl)-hexaphosphatase activity"/>
    <property type="evidence" value="ECO:0007669"/>
    <property type="project" value="TreeGrafter"/>
</dbReference>
<dbReference type="GO" id="GO:0005737">
    <property type="term" value="C:cytoplasm"/>
    <property type="evidence" value="ECO:0007669"/>
    <property type="project" value="TreeGrafter"/>
</dbReference>
<dbReference type="GO" id="GO:0000298">
    <property type="term" value="F:endopolyphosphatase activity"/>
    <property type="evidence" value="ECO:0007669"/>
    <property type="project" value="TreeGrafter"/>
</dbReference>
<keyword evidence="3 6" id="KW-0378">Hydrolase</keyword>
<evidence type="ECO:0000256" key="3">
    <source>
        <dbReference type="ARBA" id="ARBA00022801"/>
    </source>
</evidence>
<keyword evidence="4" id="KW-0460">Magnesium</keyword>
<organism evidence="6 7">
    <name type="scientific">Pterulicium gracile</name>
    <dbReference type="NCBI Taxonomy" id="1884261"/>
    <lineage>
        <taxon>Eukaryota</taxon>
        <taxon>Fungi</taxon>
        <taxon>Dikarya</taxon>
        <taxon>Basidiomycota</taxon>
        <taxon>Agaricomycotina</taxon>
        <taxon>Agaricomycetes</taxon>
        <taxon>Agaricomycetidae</taxon>
        <taxon>Agaricales</taxon>
        <taxon>Pleurotineae</taxon>
        <taxon>Pterulaceae</taxon>
        <taxon>Pterulicium</taxon>
    </lineage>
</organism>
<dbReference type="GO" id="GO:0034432">
    <property type="term" value="F:bis(5'-adenosyl)-pentaphosphatase activity"/>
    <property type="evidence" value="ECO:0007669"/>
    <property type="project" value="TreeGrafter"/>
</dbReference>
<dbReference type="Proteomes" id="UP000305067">
    <property type="component" value="Unassembled WGS sequence"/>
</dbReference>
<dbReference type="STRING" id="1884261.A0A5C3QD40"/>
<evidence type="ECO:0000256" key="2">
    <source>
        <dbReference type="ARBA" id="ARBA00022723"/>
    </source>
</evidence>
<name>A0A5C3QD40_9AGAR</name>
<proteinExistence type="predicted"/>
<evidence type="ECO:0000256" key="4">
    <source>
        <dbReference type="ARBA" id="ARBA00022842"/>
    </source>
</evidence>
<keyword evidence="7" id="KW-1185">Reference proteome</keyword>
<dbReference type="OrthoDB" id="2011998at2759"/>
<evidence type="ECO:0000313" key="7">
    <source>
        <dbReference type="Proteomes" id="UP000305067"/>
    </source>
</evidence>
<protein>
    <submittedName>
        <fullName evidence="6">NUDIX hydrolase domain-like protein</fullName>
    </submittedName>
</protein>
<comment type="cofactor">
    <cofactor evidence="1">
        <name>Mg(2+)</name>
        <dbReference type="ChEBI" id="CHEBI:18420"/>
    </cofactor>
</comment>